<accession>A0A6A6TK69</accession>
<evidence type="ECO:0000313" key="3">
    <source>
        <dbReference type="Proteomes" id="UP000799324"/>
    </source>
</evidence>
<sequence length="402" mass="44129">MAVAHQHGCGMLPLAVYCGVLGWRRHSDPSREASICAQLSPKLRLDRRRFECGRICAHDAPWHAAQVSAATWSAHTVLLSRQSLNTALGRGGVRRGLRRCHRAPRSPCPGQHGSERARRSDQRSHMAGSEMLYRPNRSAQQTAGKARRASGRSTGGILEFAEVVRTWGSVGTGQSSTVRHGTQTHVRQVPGTAAPCQTDVICRARCRALGAAETNQQDVPGDGDALGLRCPRQALWRLHLGFEEVGVSGCSRRWASCPYSHSWTRIWRKICLDSSPRATQSQPHSNKTSSHLAVLPSLCRAQEPGRKFPLYVAVRIARKRRTAPAALLRLNPCPGCLHRFLLVLSPLYHTTIPSSRAQLPSCALVHTPGLRQTPDCSFCHRIVIRCLSLAVITRPAAATPER</sequence>
<keyword evidence="3" id="KW-1185">Reference proteome</keyword>
<dbReference type="AlphaFoldDB" id="A0A6A6TK69"/>
<name>A0A6A6TK69_9PLEO</name>
<organism evidence="2 3">
    <name type="scientific">Lophiostoma macrostomum CBS 122681</name>
    <dbReference type="NCBI Taxonomy" id="1314788"/>
    <lineage>
        <taxon>Eukaryota</taxon>
        <taxon>Fungi</taxon>
        <taxon>Dikarya</taxon>
        <taxon>Ascomycota</taxon>
        <taxon>Pezizomycotina</taxon>
        <taxon>Dothideomycetes</taxon>
        <taxon>Pleosporomycetidae</taxon>
        <taxon>Pleosporales</taxon>
        <taxon>Lophiostomataceae</taxon>
        <taxon>Lophiostoma</taxon>
    </lineage>
</organism>
<reference evidence="2" key="1">
    <citation type="journal article" date="2020" name="Stud. Mycol.">
        <title>101 Dothideomycetes genomes: a test case for predicting lifestyles and emergence of pathogens.</title>
        <authorList>
            <person name="Haridas S."/>
            <person name="Albert R."/>
            <person name="Binder M."/>
            <person name="Bloem J."/>
            <person name="Labutti K."/>
            <person name="Salamov A."/>
            <person name="Andreopoulos B."/>
            <person name="Baker S."/>
            <person name="Barry K."/>
            <person name="Bills G."/>
            <person name="Bluhm B."/>
            <person name="Cannon C."/>
            <person name="Castanera R."/>
            <person name="Culley D."/>
            <person name="Daum C."/>
            <person name="Ezra D."/>
            <person name="Gonzalez J."/>
            <person name="Henrissat B."/>
            <person name="Kuo A."/>
            <person name="Liang C."/>
            <person name="Lipzen A."/>
            <person name="Lutzoni F."/>
            <person name="Magnuson J."/>
            <person name="Mondo S."/>
            <person name="Nolan M."/>
            <person name="Ohm R."/>
            <person name="Pangilinan J."/>
            <person name="Park H.-J."/>
            <person name="Ramirez L."/>
            <person name="Alfaro M."/>
            <person name="Sun H."/>
            <person name="Tritt A."/>
            <person name="Yoshinaga Y."/>
            <person name="Zwiers L.-H."/>
            <person name="Turgeon B."/>
            <person name="Goodwin S."/>
            <person name="Spatafora J."/>
            <person name="Crous P."/>
            <person name="Grigoriev I."/>
        </authorList>
    </citation>
    <scope>NUCLEOTIDE SEQUENCE</scope>
    <source>
        <strain evidence="2">CBS 122681</strain>
    </source>
</reference>
<feature type="compositionally biased region" description="Basic and acidic residues" evidence="1">
    <location>
        <begin position="113"/>
        <end position="124"/>
    </location>
</feature>
<evidence type="ECO:0000256" key="1">
    <source>
        <dbReference type="SAM" id="MobiDB-lite"/>
    </source>
</evidence>
<proteinExistence type="predicted"/>
<dbReference type="EMBL" id="MU004304">
    <property type="protein sequence ID" value="KAF2659836.1"/>
    <property type="molecule type" value="Genomic_DNA"/>
</dbReference>
<gene>
    <name evidence="2" type="ORF">K491DRAFT_136901</name>
</gene>
<protein>
    <submittedName>
        <fullName evidence="2">Uncharacterized protein</fullName>
    </submittedName>
</protein>
<feature type="region of interest" description="Disordered" evidence="1">
    <location>
        <begin position="100"/>
        <end position="152"/>
    </location>
</feature>
<evidence type="ECO:0000313" key="2">
    <source>
        <dbReference type="EMBL" id="KAF2659836.1"/>
    </source>
</evidence>
<dbReference type="Proteomes" id="UP000799324">
    <property type="component" value="Unassembled WGS sequence"/>
</dbReference>